<sequence length="581" mass="64451">MVSLCPARDPLTESVMTTRNNKAVANAVVISAMLFAASPASAGTVSGKLTSADGDAIAGAIIRLTDVQAGISESVYSDARGEYVLETDLQGELRLRFRAHYFADHEEQIVLPDAAASLGKDVRMTALDADREVSESLAASYHFNELPFDIGEDEPFTRDKFQLECLSCHQLGNPFTRTVRPAESWQQSVQRMHAYMGAMDITEKDRRRAEIFAEGFDGKPTEMRPDFPFDDALAHTKVYEYQLPSSGVPHDAYVHSENGLVYTVDQFADGMYVTNLEKGETEFVPHPEQGMPLGGIFTVLGVPPAMNKVNVRHGPHSLAEGHDGKLYVTNSYSASIGVFNPETNEWEQKIPLPGNAPYPHTIRVDSEGILWFSVVGTEQIGRLDPKSQEVTLIDLPEPRPVAITPAVLTYGVAVSTLDGSIWYSRLWGNRIGRIDPDTLEVTEIESPVFGPRRLRFAEDGILWQTGYGHGEIARIDTKTMDMKVYEMPEFAPDARPGPYSLNIAPKTGDVWVNETMTDHIYRFDPEQERFIAYPAPLRGTYTRDVTFTAGGWACMTNNPIPVQALEEFTGVLMCLDPNYRK</sequence>
<dbReference type="OrthoDB" id="9812926at2"/>
<feature type="chain" id="PRO_5021032098" description="Cytochrome c domain-containing protein" evidence="1">
    <location>
        <begin position="43"/>
        <end position="581"/>
    </location>
</feature>
<proteinExistence type="predicted"/>
<feature type="signal peptide" evidence="1">
    <location>
        <begin position="1"/>
        <end position="42"/>
    </location>
</feature>
<keyword evidence="3" id="KW-1185">Reference proteome</keyword>
<dbReference type="EMBL" id="SZYH01000001">
    <property type="protein sequence ID" value="TKV69384.1"/>
    <property type="molecule type" value="Genomic_DNA"/>
</dbReference>
<dbReference type="Pfam" id="PF13620">
    <property type="entry name" value="CarboxypepD_reg"/>
    <property type="match status" value="1"/>
</dbReference>
<dbReference type="InterPro" id="IPR008969">
    <property type="entry name" value="CarboxyPept-like_regulatory"/>
</dbReference>
<organism evidence="2 3">
    <name type="scientific">Marinobacter panjinensis</name>
    <dbReference type="NCBI Taxonomy" id="2576384"/>
    <lineage>
        <taxon>Bacteria</taxon>
        <taxon>Pseudomonadati</taxon>
        <taxon>Pseudomonadota</taxon>
        <taxon>Gammaproteobacteria</taxon>
        <taxon>Pseudomonadales</taxon>
        <taxon>Marinobacteraceae</taxon>
        <taxon>Marinobacter</taxon>
    </lineage>
</organism>
<dbReference type="Gene3D" id="1.10.760.10">
    <property type="entry name" value="Cytochrome c-like domain"/>
    <property type="match status" value="1"/>
</dbReference>
<dbReference type="GO" id="GO:0020037">
    <property type="term" value="F:heme binding"/>
    <property type="evidence" value="ECO:0007669"/>
    <property type="project" value="InterPro"/>
</dbReference>
<dbReference type="InterPro" id="IPR036909">
    <property type="entry name" value="Cyt_c-like_dom_sf"/>
</dbReference>
<gene>
    <name evidence="2" type="ORF">FDP08_15375</name>
</gene>
<dbReference type="InterPro" id="IPR015943">
    <property type="entry name" value="WD40/YVTN_repeat-like_dom_sf"/>
</dbReference>
<evidence type="ECO:0000313" key="3">
    <source>
        <dbReference type="Proteomes" id="UP000308488"/>
    </source>
</evidence>
<dbReference type="Gene3D" id="2.130.10.10">
    <property type="entry name" value="YVTN repeat-like/Quinoprotein amine dehydrogenase"/>
    <property type="match status" value="2"/>
</dbReference>
<protein>
    <recommendedName>
        <fullName evidence="4">Cytochrome c domain-containing protein</fullName>
    </recommendedName>
</protein>
<dbReference type="Gene3D" id="2.60.40.1120">
    <property type="entry name" value="Carboxypeptidase-like, regulatory domain"/>
    <property type="match status" value="1"/>
</dbReference>
<dbReference type="AlphaFoldDB" id="A0A4U6R684"/>
<dbReference type="GO" id="GO:0009055">
    <property type="term" value="F:electron transfer activity"/>
    <property type="evidence" value="ECO:0007669"/>
    <property type="project" value="InterPro"/>
</dbReference>
<dbReference type="PANTHER" id="PTHR40274">
    <property type="entry name" value="VIRGINIAMYCIN B LYASE"/>
    <property type="match status" value="1"/>
</dbReference>
<name>A0A4U6R684_9GAMM</name>
<keyword evidence="1" id="KW-0732">Signal</keyword>
<dbReference type="SUPFAM" id="SSF63829">
    <property type="entry name" value="Calcium-dependent phosphotriesterase"/>
    <property type="match status" value="1"/>
</dbReference>
<comment type="caution">
    <text evidence="2">The sequence shown here is derived from an EMBL/GenBank/DDBJ whole genome shotgun (WGS) entry which is preliminary data.</text>
</comment>
<dbReference type="PANTHER" id="PTHR40274:SF3">
    <property type="entry name" value="VIRGINIAMYCIN B LYASE"/>
    <property type="match status" value="1"/>
</dbReference>
<evidence type="ECO:0008006" key="4">
    <source>
        <dbReference type="Google" id="ProtNLM"/>
    </source>
</evidence>
<evidence type="ECO:0000313" key="2">
    <source>
        <dbReference type="EMBL" id="TKV69384.1"/>
    </source>
</evidence>
<accession>A0A4U6R684</accession>
<dbReference type="InterPro" id="IPR051344">
    <property type="entry name" value="Vgb"/>
</dbReference>
<evidence type="ECO:0000256" key="1">
    <source>
        <dbReference type="SAM" id="SignalP"/>
    </source>
</evidence>
<reference evidence="2 3" key="1">
    <citation type="submission" date="2019-05" db="EMBL/GenBank/DDBJ databases">
        <title>Marinobacter panjinensis sp. nov., a moderately halophilic bacterium isolated from sea tidal flat environment.</title>
        <authorList>
            <person name="Yang W."/>
            <person name="An M."/>
            <person name="He W."/>
            <person name="Luo X."/>
            <person name="Zhu L."/>
            <person name="Chen G."/>
            <person name="Zhang Y."/>
            <person name="Wang Y."/>
        </authorList>
    </citation>
    <scope>NUCLEOTIDE SEQUENCE [LARGE SCALE GENOMIC DNA]</scope>
    <source>
        <strain evidence="2 3">PJ-16</strain>
    </source>
</reference>
<dbReference type="SUPFAM" id="SSF49464">
    <property type="entry name" value="Carboxypeptidase regulatory domain-like"/>
    <property type="match status" value="1"/>
</dbReference>
<dbReference type="Proteomes" id="UP000308488">
    <property type="component" value="Unassembled WGS sequence"/>
</dbReference>